<dbReference type="EMBL" id="QLMA01000010">
    <property type="protein sequence ID" value="RAJ75106.1"/>
    <property type="molecule type" value="Genomic_DNA"/>
</dbReference>
<keyword evidence="1" id="KW-0732">Signal</keyword>
<accession>A0A327VMW7</accession>
<proteinExistence type="predicted"/>
<protein>
    <recommendedName>
        <fullName evidence="4">WD40 repeat protein</fullName>
    </recommendedName>
</protein>
<dbReference type="AlphaFoldDB" id="A0A327VMW7"/>
<evidence type="ECO:0008006" key="4">
    <source>
        <dbReference type="Google" id="ProtNLM"/>
    </source>
</evidence>
<evidence type="ECO:0000313" key="3">
    <source>
        <dbReference type="Proteomes" id="UP000249819"/>
    </source>
</evidence>
<reference evidence="2 3" key="1">
    <citation type="submission" date="2018-06" db="EMBL/GenBank/DDBJ databases">
        <title>Genomic Encyclopedia of Archaeal and Bacterial Type Strains, Phase II (KMG-II): from individual species to whole genera.</title>
        <authorList>
            <person name="Goeker M."/>
        </authorList>
    </citation>
    <scope>NUCLEOTIDE SEQUENCE [LARGE SCALE GENOMIC DNA]</scope>
    <source>
        <strain evidence="2 3">DSM 29821</strain>
    </source>
</reference>
<dbReference type="Proteomes" id="UP000249819">
    <property type="component" value="Unassembled WGS sequence"/>
</dbReference>
<sequence>MGSFALMLFSASILLFQMSCKKSADAEPGPGTGNGNVPVATTTTLGGVIVGSGLNVTAAGVLSVNAGNSGATQLNKVVFTKYISGSGSEIWLMNYDGSGQTKVNVALSANQKIGDDARLSPDGKKLFFIVATTGLSNNKEDIYSCDIDGKNLVKLYDMPVSGGHTYLSGAY</sequence>
<comment type="caution">
    <text evidence="2">The sequence shown here is derived from an EMBL/GenBank/DDBJ whole genome shotgun (WGS) entry which is preliminary data.</text>
</comment>
<feature type="chain" id="PRO_5016319182" description="WD40 repeat protein" evidence="1">
    <location>
        <begin position="27"/>
        <end position="171"/>
    </location>
</feature>
<keyword evidence="3" id="KW-1185">Reference proteome</keyword>
<organism evidence="2 3">
    <name type="scientific">Chitinophaga dinghuensis</name>
    <dbReference type="NCBI Taxonomy" id="1539050"/>
    <lineage>
        <taxon>Bacteria</taxon>
        <taxon>Pseudomonadati</taxon>
        <taxon>Bacteroidota</taxon>
        <taxon>Chitinophagia</taxon>
        <taxon>Chitinophagales</taxon>
        <taxon>Chitinophagaceae</taxon>
        <taxon>Chitinophaga</taxon>
    </lineage>
</organism>
<dbReference type="Gene3D" id="2.120.10.30">
    <property type="entry name" value="TolB, C-terminal domain"/>
    <property type="match status" value="1"/>
</dbReference>
<name>A0A327VMW7_9BACT</name>
<evidence type="ECO:0000313" key="2">
    <source>
        <dbReference type="EMBL" id="RAJ75106.1"/>
    </source>
</evidence>
<evidence type="ECO:0000256" key="1">
    <source>
        <dbReference type="SAM" id="SignalP"/>
    </source>
</evidence>
<dbReference type="InterPro" id="IPR011042">
    <property type="entry name" value="6-blade_b-propeller_TolB-like"/>
</dbReference>
<feature type="signal peptide" evidence="1">
    <location>
        <begin position="1"/>
        <end position="26"/>
    </location>
</feature>
<gene>
    <name evidence="2" type="ORF">CLV59_110152</name>
</gene>
<dbReference type="SUPFAM" id="SSF82171">
    <property type="entry name" value="DPP6 N-terminal domain-like"/>
    <property type="match status" value="1"/>
</dbReference>